<keyword evidence="11" id="KW-1133">Transmembrane helix</keyword>
<dbReference type="Pfam" id="PF00069">
    <property type="entry name" value="Pkinase"/>
    <property type="match status" value="1"/>
</dbReference>
<name>A0A0B2AIM6_9MICC</name>
<keyword evidence="5 15" id="KW-0418">Kinase</keyword>
<organism evidence="15 16">
    <name type="scientific">Sinomonas humi</name>
    <dbReference type="NCBI Taxonomy" id="1338436"/>
    <lineage>
        <taxon>Bacteria</taxon>
        <taxon>Bacillati</taxon>
        <taxon>Actinomycetota</taxon>
        <taxon>Actinomycetes</taxon>
        <taxon>Micrococcales</taxon>
        <taxon>Micrococcaceae</taxon>
        <taxon>Sinomonas</taxon>
    </lineage>
</organism>
<dbReference type="PANTHER" id="PTHR43289:SF34">
    <property type="entry name" value="SERINE_THREONINE-PROTEIN KINASE YBDM-RELATED"/>
    <property type="match status" value="1"/>
</dbReference>
<keyword evidence="3" id="KW-0808">Transferase</keyword>
<comment type="catalytic activity">
    <reaction evidence="7">
        <text>L-threonyl-[protein] + ATP = O-phospho-L-threonyl-[protein] + ADP + H(+)</text>
        <dbReference type="Rhea" id="RHEA:46608"/>
        <dbReference type="Rhea" id="RHEA-COMP:11060"/>
        <dbReference type="Rhea" id="RHEA-COMP:11605"/>
        <dbReference type="ChEBI" id="CHEBI:15378"/>
        <dbReference type="ChEBI" id="CHEBI:30013"/>
        <dbReference type="ChEBI" id="CHEBI:30616"/>
        <dbReference type="ChEBI" id="CHEBI:61977"/>
        <dbReference type="ChEBI" id="CHEBI:456216"/>
        <dbReference type="EC" id="2.7.11.1"/>
    </reaction>
</comment>
<gene>
    <name evidence="15" type="ORF">LK10_10185</name>
</gene>
<feature type="region of interest" description="Disordered" evidence="10">
    <location>
        <begin position="340"/>
        <end position="366"/>
    </location>
</feature>
<evidence type="ECO:0000256" key="9">
    <source>
        <dbReference type="PROSITE-ProRule" id="PRU10141"/>
    </source>
</evidence>
<proteinExistence type="predicted"/>
<evidence type="ECO:0000256" key="11">
    <source>
        <dbReference type="SAM" id="Phobius"/>
    </source>
</evidence>
<evidence type="ECO:0000313" key="16">
    <source>
        <dbReference type="Proteomes" id="UP000030982"/>
    </source>
</evidence>
<evidence type="ECO:0000259" key="13">
    <source>
        <dbReference type="PROSITE" id="PS50206"/>
    </source>
</evidence>
<dbReference type="InterPro" id="IPR001763">
    <property type="entry name" value="Rhodanese-like_dom"/>
</dbReference>
<feature type="compositionally biased region" description="Basic and acidic residues" evidence="10">
    <location>
        <begin position="355"/>
        <end position="366"/>
    </location>
</feature>
<keyword evidence="16" id="KW-1185">Reference proteome</keyword>
<dbReference type="GO" id="GO:0004674">
    <property type="term" value="F:protein serine/threonine kinase activity"/>
    <property type="evidence" value="ECO:0007669"/>
    <property type="project" value="UniProtKB-KW"/>
</dbReference>
<protein>
    <recommendedName>
        <fullName evidence="1">non-specific serine/threonine protein kinase</fullName>
        <ecNumber evidence="1">2.7.11.1</ecNumber>
    </recommendedName>
</protein>
<dbReference type="EC" id="2.7.11.1" evidence="1"/>
<keyword evidence="6 9" id="KW-0067">ATP-binding</keyword>
<dbReference type="STRING" id="1338436.LK10_10185"/>
<dbReference type="InterPro" id="IPR008271">
    <property type="entry name" value="Ser/Thr_kinase_AS"/>
</dbReference>
<dbReference type="Gene3D" id="3.30.10.20">
    <property type="match status" value="4"/>
</dbReference>
<comment type="catalytic activity">
    <reaction evidence="8">
        <text>L-seryl-[protein] + ATP = O-phospho-L-seryl-[protein] + ADP + H(+)</text>
        <dbReference type="Rhea" id="RHEA:17989"/>
        <dbReference type="Rhea" id="RHEA-COMP:9863"/>
        <dbReference type="Rhea" id="RHEA-COMP:11604"/>
        <dbReference type="ChEBI" id="CHEBI:15378"/>
        <dbReference type="ChEBI" id="CHEBI:29999"/>
        <dbReference type="ChEBI" id="CHEBI:30616"/>
        <dbReference type="ChEBI" id="CHEBI:83421"/>
        <dbReference type="ChEBI" id="CHEBI:456216"/>
        <dbReference type="EC" id="2.7.11.1"/>
    </reaction>
</comment>
<dbReference type="AlphaFoldDB" id="A0A0B2AIM6"/>
<dbReference type="EMBL" id="JTDL01000104">
    <property type="protein sequence ID" value="KHL03133.1"/>
    <property type="molecule type" value="Genomic_DNA"/>
</dbReference>
<dbReference type="CDD" id="cd14014">
    <property type="entry name" value="STKc_PknB_like"/>
    <property type="match status" value="1"/>
</dbReference>
<dbReference type="GO" id="GO:0005524">
    <property type="term" value="F:ATP binding"/>
    <property type="evidence" value="ECO:0007669"/>
    <property type="project" value="UniProtKB-UniRule"/>
</dbReference>
<evidence type="ECO:0000256" key="8">
    <source>
        <dbReference type="ARBA" id="ARBA00048679"/>
    </source>
</evidence>
<dbReference type="InterPro" id="IPR011009">
    <property type="entry name" value="Kinase-like_dom_sf"/>
</dbReference>
<feature type="domain" description="PASTA" evidence="14">
    <location>
        <begin position="482"/>
        <end position="549"/>
    </location>
</feature>
<dbReference type="SMART" id="SM00220">
    <property type="entry name" value="S_TKc"/>
    <property type="match status" value="1"/>
</dbReference>
<dbReference type="InterPro" id="IPR000719">
    <property type="entry name" value="Prot_kinase_dom"/>
</dbReference>
<feature type="domain" description="PASTA" evidence="14">
    <location>
        <begin position="414"/>
        <end position="481"/>
    </location>
</feature>
<feature type="domain" description="Rhodanese" evidence="13">
    <location>
        <begin position="630"/>
        <end position="668"/>
    </location>
</feature>
<dbReference type="CDD" id="cd06577">
    <property type="entry name" value="PASTA_pknB"/>
    <property type="match status" value="4"/>
</dbReference>
<keyword evidence="2" id="KW-0723">Serine/threonine-protein kinase</keyword>
<evidence type="ECO:0000256" key="10">
    <source>
        <dbReference type="SAM" id="MobiDB-lite"/>
    </source>
</evidence>
<evidence type="ECO:0000313" key="15">
    <source>
        <dbReference type="EMBL" id="KHL03133.1"/>
    </source>
</evidence>
<dbReference type="PROSITE" id="PS50011">
    <property type="entry name" value="PROTEIN_KINASE_DOM"/>
    <property type="match status" value="1"/>
</dbReference>
<dbReference type="InterPro" id="IPR017441">
    <property type="entry name" value="Protein_kinase_ATP_BS"/>
</dbReference>
<dbReference type="SUPFAM" id="SSF56112">
    <property type="entry name" value="Protein kinase-like (PK-like)"/>
    <property type="match status" value="1"/>
</dbReference>
<dbReference type="OrthoDB" id="9762169at2"/>
<dbReference type="FunFam" id="1.10.510.10:FF:000021">
    <property type="entry name" value="Serine/threonine protein kinase"/>
    <property type="match status" value="1"/>
</dbReference>
<dbReference type="PROSITE" id="PS00107">
    <property type="entry name" value="PROTEIN_KINASE_ATP"/>
    <property type="match status" value="1"/>
</dbReference>
<dbReference type="Proteomes" id="UP000030982">
    <property type="component" value="Unassembled WGS sequence"/>
</dbReference>
<feature type="domain" description="Protein kinase" evidence="12">
    <location>
        <begin position="18"/>
        <end position="279"/>
    </location>
</feature>
<dbReference type="Gene3D" id="1.10.510.10">
    <property type="entry name" value="Transferase(Phosphotransferase) domain 1"/>
    <property type="match status" value="1"/>
</dbReference>
<feature type="domain" description="PASTA" evidence="14">
    <location>
        <begin position="550"/>
        <end position="618"/>
    </location>
</feature>
<dbReference type="GO" id="GO:0045717">
    <property type="term" value="P:negative regulation of fatty acid biosynthetic process"/>
    <property type="evidence" value="ECO:0007669"/>
    <property type="project" value="UniProtKB-ARBA"/>
</dbReference>
<dbReference type="Pfam" id="PF03793">
    <property type="entry name" value="PASTA"/>
    <property type="match status" value="4"/>
</dbReference>
<reference evidence="15 16" key="1">
    <citation type="submission" date="2014-09" db="EMBL/GenBank/DDBJ databases">
        <title>Genome sequence of Sinomonas sp. MUSC 117.</title>
        <authorList>
            <person name="Lee L.-H."/>
        </authorList>
    </citation>
    <scope>NUCLEOTIDE SEQUENCE [LARGE SCALE GENOMIC DNA]</scope>
    <source>
        <strain evidence="15 16">MUSC 117</strain>
    </source>
</reference>
<dbReference type="InterPro" id="IPR005543">
    <property type="entry name" value="PASTA_dom"/>
</dbReference>
<dbReference type="Gene3D" id="3.30.200.20">
    <property type="entry name" value="Phosphorylase Kinase, domain 1"/>
    <property type="match status" value="1"/>
</dbReference>
<evidence type="ECO:0000256" key="1">
    <source>
        <dbReference type="ARBA" id="ARBA00012513"/>
    </source>
</evidence>
<feature type="binding site" evidence="9">
    <location>
        <position position="47"/>
    </location>
    <ligand>
        <name>ATP</name>
        <dbReference type="ChEBI" id="CHEBI:30616"/>
    </ligand>
</feature>
<evidence type="ECO:0000256" key="5">
    <source>
        <dbReference type="ARBA" id="ARBA00022777"/>
    </source>
</evidence>
<feature type="domain" description="PASTA" evidence="14">
    <location>
        <begin position="619"/>
        <end position="681"/>
    </location>
</feature>
<dbReference type="FunFam" id="3.30.200.20:FF:000035">
    <property type="entry name" value="Serine/threonine protein kinase Stk1"/>
    <property type="match status" value="1"/>
</dbReference>
<dbReference type="PROSITE" id="PS51178">
    <property type="entry name" value="PASTA"/>
    <property type="match status" value="4"/>
</dbReference>
<comment type="caution">
    <text evidence="15">The sequence shown here is derived from an EMBL/GenBank/DDBJ whole genome shotgun (WGS) entry which is preliminary data.</text>
</comment>
<keyword evidence="4 9" id="KW-0547">Nucleotide-binding</keyword>
<accession>A0A0B2AIM6</accession>
<dbReference type="PANTHER" id="PTHR43289">
    <property type="entry name" value="MITOGEN-ACTIVATED PROTEIN KINASE KINASE KINASE 20-RELATED"/>
    <property type="match status" value="1"/>
</dbReference>
<sequence length="681" mass="71644">MNGQHTDGLVGGLVGDRYEVESLLGTGGMATVYLATDTKLQRRVALKVLHPHLSRDQNFAERFEREAIAAAQLSHPHVVSMLDRGQDGGVLYLVMEYVPGRTLRELLDENGALAPKQALALIDAVVEGLAAAHAAGIIHRDVKPANVLLADDGRVKVGDFGLARSLSATNVTDTLFGTAEYIAPEMLTGRPVDARTDLYATGVMLFEMLTGHPPFTGSERSYVAYRHVNEDVPAPSMLAPGLAPELDELVGWMTRRDPDGRPPSALALLGEVRDIRRSLTDEQLDYRAPGAKVHGVEAATSLIGPHESLTEQMTTHRTQALGHSPNRAQGTEVITAMGSGHTSVMPRPAPPAPRSPRELRRQAKAEDRAVRAAAARPTHQLGKGNPRRRGAIWLAIVVVLALLAAAAGWFFGFGPGALATVPPVKNLTVAQARSLFEQSGLAFTRHDVYDDTVSSGLVVASDPGAGSQIRKFEGVQVMVSKGPELFPLADLTNKPLDAAKSTLAEAQMSLGTVNQAYSDSAAPGTVMSQNPSAGTPVKHGTAVSLTVSKGPQPVAVPRVVGLGQDDAVSALRAAGLQPAIADSPVFDRNIPAGSVAAQTPSAGLNAPKGSTVTLTLSKGPRMVHVPNFVGQQASVAQAALEKLGFTVKVENILGGFFGTVRAQDPADRDVPEGSTITLTVV</sequence>
<keyword evidence="11" id="KW-0472">Membrane</keyword>
<evidence type="ECO:0000256" key="6">
    <source>
        <dbReference type="ARBA" id="ARBA00022840"/>
    </source>
</evidence>
<dbReference type="PROSITE" id="PS00108">
    <property type="entry name" value="PROTEIN_KINASE_ST"/>
    <property type="match status" value="1"/>
</dbReference>
<feature type="transmembrane region" description="Helical" evidence="11">
    <location>
        <begin position="391"/>
        <end position="412"/>
    </location>
</feature>
<evidence type="ECO:0000256" key="2">
    <source>
        <dbReference type="ARBA" id="ARBA00022527"/>
    </source>
</evidence>
<keyword evidence="11" id="KW-0812">Transmembrane</keyword>
<evidence type="ECO:0000259" key="12">
    <source>
        <dbReference type="PROSITE" id="PS50011"/>
    </source>
</evidence>
<evidence type="ECO:0000256" key="7">
    <source>
        <dbReference type="ARBA" id="ARBA00047899"/>
    </source>
</evidence>
<evidence type="ECO:0000259" key="14">
    <source>
        <dbReference type="PROSITE" id="PS51178"/>
    </source>
</evidence>
<evidence type="ECO:0000256" key="4">
    <source>
        <dbReference type="ARBA" id="ARBA00022741"/>
    </source>
</evidence>
<dbReference type="NCBIfam" id="NF033483">
    <property type="entry name" value="PknB_PASTA_kin"/>
    <property type="match status" value="1"/>
</dbReference>
<dbReference type="SMART" id="SM00740">
    <property type="entry name" value="PASTA"/>
    <property type="match status" value="4"/>
</dbReference>
<dbReference type="PROSITE" id="PS50206">
    <property type="entry name" value="RHODANESE_3"/>
    <property type="match status" value="1"/>
</dbReference>
<evidence type="ECO:0000256" key="3">
    <source>
        <dbReference type="ARBA" id="ARBA00022679"/>
    </source>
</evidence>
<dbReference type="RefSeq" id="WP_043123104.1">
    <property type="nucleotide sequence ID" value="NZ_JTDL01000104.1"/>
</dbReference>